<comment type="caution">
    <text evidence="4">The sequence shown here is derived from an EMBL/GenBank/DDBJ whole genome shotgun (WGS) entry which is preliminary data.</text>
</comment>
<gene>
    <name evidence="4" type="ORF">F6J89_09965</name>
</gene>
<feature type="compositionally biased region" description="Polar residues" evidence="3">
    <location>
        <begin position="454"/>
        <end position="472"/>
    </location>
</feature>
<proteinExistence type="predicted"/>
<evidence type="ECO:0000256" key="3">
    <source>
        <dbReference type="SAM" id="MobiDB-lite"/>
    </source>
</evidence>
<protein>
    <recommendedName>
        <fullName evidence="5">HEAT repeat domain-containing protein</fullName>
    </recommendedName>
</protein>
<dbReference type="Gene3D" id="1.25.10.10">
    <property type="entry name" value="Leucine-rich Repeat Variant"/>
    <property type="match status" value="1"/>
</dbReference>
<feature type="region of interest" description="Disordered" evidence="3">
    <location>
        <begin position="448"/>
        <end position="472"/>
    </location>
</feature>
<dbReference type="InterPro" id="IPR011989">
    <property type="entry name" value="ARM-like"/>
</dbReference>
<evidence type="ECO:0008006" key="5">
    <source>
        <dbReference type="Google" id="ProtNLM"/>
    </source>
</evidence>
<dbReference type="InterPro" id="IPR016024">
    <property type="entry name" value="ARM-type_fold"/>
</dbReference>
<name>A0A6B3NE77_9CYAN</name>
<evidence type="ECO:0000256" key="2">
    <source>
        <dbReference type="ARBA" id="ARBA00022738"/>
    </source>
</evidence>
<accession>A0A6B3NE77</accession>
<evidence type="ECO:0000256" key="1">
    <source>
        <dbReference type="ARBA" id="ARBA00022549"/>
    </source>
</evidence>
<evidence type="ECO:0000313" key="4">
    <source>
        <dbReference type="EMBL" id="NER27941.1"/>
    </source>
</evidence>
<reference evidence="4" key="1">
    <citation type="submission" date="2019-11" db="EMBL/GenBank/DDBJ databases">
        <title>Genomic insights into an expanded diversity of filamentous marine cyanobacteria reveals the extraordinary biosynthetic potential of Moorea and Okeania.</title>
        <authorList>
            <person name="Ferreira Leao T."/>
            <person name="Wang M."/>
            <person name="Moss N."/>
            <person name="Da Silva R."/>
            <person name="Sanders J."/>
            <person name="Nurk S."/>
            <person name="Gurevich A."/>
            <person name="Humphrey G."/>
            <person name="Reher R."/>
            <person name="Zhu Q."/>
            <person name="Belda-Ferre P."/>
            <person name="Glukhov E."/>
            <person name="Rex R."/>
            <person name="Dorrestein P.C."/>
            <person name="Knight R."/>
            <person name="Pevzner P."/>
            <person name="Gerwick W.H."/>
            <person name="Gerwick L."/>
        </authorList>
    </citation>
    <scope>NUCLEOTIDE SEQUENCE</scope>
    <source>
        <strain evidence="4">SIO1C4</strain>
    </source>
</reference>
<sequence length="484" mass="53597">MLALLPADNTPAEKARALASFALQCLAEEPQIIDQTVYKVIDKAIENLNDFDGVNTKQNTLMDEAFYAVMQSRFRQLCHERLLQSYIQVSDYRRFKIGCILATKTEIANLSAENAAEILKPLLKKLNASYSVEERVEAGLGLVEAFYRPHGQNANARIDFLPNALLQETITVLLATAQEEVASNDAVSTAAIWALGWLTSAKISDSYTTYTFTEAQLNCLRQIVMSEKRDAFARMWAALILSICGSEKPVFAQADWIYEWAVVADGGKPHRYLPAIVPLDRPLDVYVLQYLISSYLPMKAKGLIAIALGRLGHFIPEMVEPLLTIFHNDILLNTKRDEALVYLVSTGGSQVISVLVEGANHPTIDDVKKYDPPGRCILALVGMGNVDALKHQLEFGMGNQMTMDAYANALAGVTDSQGIKVLESMKNHHKKQVRDAVANALSKSTQWDLPKAEQINSNSSSDDGATNSSFSPQDFFKKLRDFRS</sequence>
<keyword evidence="2" id="KW-0605">Phycobilisome</keyword>
<keyword evidence="1" id="KW-0042">Antenna complex</keyword>
<dbReference type="AlphaFoldDB" id="A0A6B3NE77"/>
<dbReference type="EMBL" id="JAAHFQ010000151">
    <property type="protein sequence ID" value="NER27941.1"/>
    <property type="molecule type" value="Genomic_DNA"/>
</dbReference>
<dbReference type="SUPFAM" id="SSF48371">
    <property type="entry name" value="ARM repeat"/>
    <property type="match status" value="1"/>
</dbReference>
<organism evidence="4">
    <name type="scientific">Symploca sp. SIO1C4</name>
    <dbReference type="NCBI Taxonomy" id="2607765"/>
    <lineage>
        <taxon>Bacteria</taxon>
        <taxon>Bacillati</taxon>
        <taxon>Cyanobacteriota</taxon>
        <taxon>Cyanophyceae</taxon>
        <taxon>Coleofasciculales</taxon>
        <taxon>Coleofasciculaceae</taxon>
        <taxon>Symploca</taxon>
    </lineage>
</organism>
<dbReference type="GO" id="GO:0030089">
    <property type="term" value="C:phycobilisome"/>
    <property type="evidence" value="ECO:0007669"/>
    <property type="project" value="UniProtKB-KW"/>
</dbReference>